<dbReference type="Proteomes" id="UP000694925">
    <property type="component" value="Unplaced"/>
</dbReference>
<evidence type="ECO:0000256" key="2">
    <source>
        <dbReference type="PROSITE-ProRule" id="PRU00497"/>
    </source>
</evidence>
<dbReference type="Pfam" id="PF00379">
    <property type="entry name" value="Chitin_bind_4"/>
    <property type="match status" value="1"/>
</dbReference>
<proteinExistence type="predicted"/>
<evidence type="ECO:0000313" key="5">
    <source>
        <dbReference type="RefSeq" id="XP_017885069.1"/>
    </source>
</evidence>
<dbReference type="GO" id="GO:0042302">
    <property type="term" value="F:structural constituent of cuticle"/>
    <property type="evidence" value="ECO:0007669"/>
    <property type="project" value="UniProtKB-UniRule"/>
</dbReference>
<dbReference type="PANTHER" id="PTHR12236">
    <property type="entry name" value="STRUCTURAL CONTITUENT OF CUTICLE"/>
    <property type="match status" value="1"/>
</dbReference>
<evidence type="ECO:0000313" key="4">
    <source>
        <dbReference type="Proteomes" id="UP000694925"/>
    </source>
</evidence>
<dbReference type="AlphaFoldDB" id="A0AAJ7J552"/>
<dbReference type="InterPro" id="IPR051217">
    <property type="entry name" value="Insect_Cuticle_Struc_Prot"/>
</dbReference>
<feature type="region of interest" description="Disordered" evidence="3">
    <location>
        <begin position="151"/>
        <end position="259"/>
    </location>
</feature>
<feature type="compositionally biased region" description="Gly residues" evidence="3">
    <location>
        <begin position="205"/>
        <end position="227"/>
    </location>
</feature>
<evidence type="ECO:0000256" key="1">
    <source>
        <dbReference type="ARBA" id="ARBA00022460"/>
    </source>
</evidence>
<keyword evidence="1 2" id="KW-0193">Cuticle</keyword>
<dbReference type="PROSITE" id="PS51155">
    <property type="entry name" value="CHIT_BIND_RR_2"/>
    <property type="match status" value="1"/>
</dbReference>
<dbReference type="KEGG" id="ccal:108627963"/>
<dbReference type="GeneID" id="108627963"/>
<feature type="compositionally biased region" description="Gly residues" evidence="3">
    <location>
        <begin position="151"/>
        <end position="164"/>
    </location>
</feature>
<gene>
    <name evidence="5" type="primary">LOC108627963</name>
</gene>
<reference evidence="5" key="1">
    <citation type="submission" date="2025-08" db="UniProtKB">
        <authorList>
            <consortium name="RefSeq"/>
        </authorList>
    </citation>
    <scope>IDENTIFICATION</scope>
    <source>
        <tissue evidence="5">Whole body</tissue>
    </source>
</reference>
<keyword evidence="4" id="KW-1185">Reference proteome</keyword>
<feature type="non-terminal residue" evidence="5">
    <location>
        <position position="326"/>
    </location>
</feature>
<sequence>MSLLSERNIKKHFISLDLFNHRLFLHSNWFATNHHQRDISSHDASPRVKGRCAGSSPPPTPREPGHSNTYRLIRGYAALRINCNKGSGRYINSSVDHLLSSLRVFAHNSNMNYHQLTKVLLVLSCLASDALAGLLPGGGAGGSGYQYNRPGGTGGFGGGPGGFQGDLNAPRGSDFGRRPSGLYGAPTAGGDAGFGRPSTSYGAPGQFGGGGPGGYQDGGFQGGYGGRDNGRPQPYSFQYEVYDPPSGNDYSQRESSDGNVVQGEYRVLLPDSRTQIVKYTADDANGYVADVQYEGQAQFSRGGIGSGAYGAPGAGGYQGGQGGYQG</sequence>
<dbReference type="GO" id="GO:0031012">
    <property type="term" value="C:extracellular matrix"/>
    <property type="evidence" value="ECO:0007669"/>
    <property type="project" value="TreeGrafter"/>
</dbReference>
<dbReference type="GO" id="GO:0005615">
    <property type="term" value="C:extracellular space"/>
    <property type="evidence" value="ECO:0007669"/>
    <property type="project" value="TreeGrafter"/>
</dbReference>
<organism evidence="4 5">
    <name type="scientific">Ceratina calcarata</name>
    <dbReference type="NCBI Taxonomy" id="156304"/>
    <lineage>
        <taxon>Eukaryota</taxon>
        <taxon>Metazoa</taxon>
        <taxon>Ecdysozoa</taxon>
        <taxon>Arthropoda</taxon>
        <taxon>Hexapoda</taxon>
        <taxon>Insecta</taxon>
        <taxon>Pterygota</taxon>
        <taxon>Neoptera</taxon>
        <taxon>Endopterygota</taxon>
        <taxon>Hymenoptera</taxon>
        <taxon>Apocrita</taxon>
        <taxon>Aculeata</taxon>
        <taxon>Apoidea</taxon>
        <taxon>Anthophila</taxon>
        <taxon>Apidae</taxon>
        <taxon>Ceratina</taxon>
        <taxon>Zadontomerus</taxon>
    </lineage>
</organism>
<name>A0AAJ7J552_9HYME</name>
<dbReference type="RefSeq" id="XP_017885069.1">
    <property type="nucleotide sequence ID" value="XM_018029580.1"/>
</dbReference>
<dbReference type="PANTHER" id="PTHR12236:SF79">
    <property type="entry name" value="CUTICULAR PROTEIN 50CB-RELATED"/>
    <property type="match status" value="1"/>
</dbReference>
<evidence type="ECO:0000256" key="3">
    <source>
        <dbReference type="SAM" id="MobiDB-lite"/>
    </source>
</evidence>
<accession>A0AAJ7J552</accession>
<protein>
    <submittedName>
        <fullName evidence="5">LOW QUALITY PROTEIN: pro-resilin-like</fullName>
    </submittedName>
</protein>
<dbReference type="InterPro" id="IPR000618">
    <property type="entry name" value="Insect_cuticle"/>
</dbReference>
<feature type="region of interest" description="Disordered" evidence="3">
    <location>
        <begin position="40"/>
        <end position="68"/>
    </location>
</feature>